<dbReference type="OrthoDB" id="9803333at2"/>
<dbReference type="InterPro" id="IPR036291">
    <property type="entry name" value="NAD(P)-bd_dom_sf"/>
</dbReference>
<sequence>MNLDFTNKVVLITGAAGGFGVDAAKSFAQRGAKLALVDLSLQALEGVAKETGLSADKYLLIAADVSKEDNIINYVNKTKEKFGRIDIFFNNAGIEGVVSKLADYPSEIFNKVIDVNVKGGYLGMKHVLRVMREQKCGAVINVSSVAGLAGMPDLSAYVTSKFAIIGMTRSAAVENAPLGIRVNAICPAMINTRMMRSVEQGMGGEEAAQAKAAFEQAIPLGRYGEVEEISSLVMYLASEEASFITGVFLPIDGGFTA</sequence>
<dbReference type="InterPro" id="IPR002347">
    <property type="entry name" value="SDR_fam"/>
</dbReference>
<dbReference type="GO" id="GO:0016491">
    <property type="term" value="F:oxidoreductase activity"/>
    <property type="evidence" value="ECO:0007669"/>
    <property type="project" value="UniProtKB-KW"/>
</dbReference>
<evidence type="ECO:0000256" key="1">
    <source>
        <dbReference type="ARBA" id="ARBA00006484"/>
    </source>
</evidence>
<dbReference type="GO" id="GO:0008206">
    <property type="term" value="P:bile acid metabolic process"/>
    <property type="evidence" value="ECO:0007669"/>
    <property type="project" value="UniProtKB-ARBA"/>
</dbReference>
<evidence type="ECO:0000313" key="3">
    <source>
        <dbReference type="EMBL" id="CFX22508.1"/>
    </source>
</evidence>
<evidence type="ECO:0000313" key="4">
    <source>
        <dbReference type="Proteomes" id="UP000045545"/>
    </source>
</evidence>
<name>A0A0E4C818_9FIRM</name>
<dbReference type="PRINTS" id="PR00080">
    <property type="entry name" value="SDRFAMILY"/>
</dbReference>
<dbReference type="InterPro" id="IPR020904">
    <property type="entry name" value="Sc_DH/Rdtase_CS"/>
</dbReference>
<gene>
    <name evidence="3" type="ORF">8</name>
</gene>
<dbReference type="Gene3D" id="3.40.50.720">
    <property type="entry name" value="NAD(P)-binding Rossmann-like Domain"/>
    <property type="match status" value="1"/>
</dbReference>
<comment type="similarity">
    <text evidence="1">Belongs to the short-chain dehydrogenases/reductases (SDR) family.</text>
</comment>
<proteinExistence type="inferred from homology"/>
<dbReference type="AlphaFoldDB" id="A0A0E4C818"/>
<dbReference type="FunFam" id="3.40.50.720:FF:000084">
    <property type="entry name" value="Short-chain dehydrogenase reductase"/>
    <property type="match status" value="1"/>
</dbReference>
<dbReference type="PRINTS" id="PR00081">
    <property type="entry name" value="GDHRDH"/>
</dbReference>
<accession>A0A0E4C818</accession>
<evidence type="ECO:0000256" key="2">
    <source>
        <dbReference type="ARBA" id="ARBA00023002"/>
    </source>
</evidence>
<dbReference type="RefSeq" id="WP_046496103.1">
    <property type="nucleotide sequence ID" value="NZ_CGIH01000011.1"/>
</dbReference>
<dbReference type="NCBIfam" id="NF005559">
    <property type="entry name" value="PRK07231.1"/>
    <property type="match status" value="1"/>
</dbReference>
<protein>
    <submittedName>
        <fullName evidence="3">Glucose/ribitol dehydrogenase</fullName>
    </submittedName>
</protein>
<dbReference type="Pfam" id="PF13561">
    <property type="entry name" value="adh_short_C2"/>
    <property type="match status" value="1"/>
</dbReference>
<dbReference type="Proteomes" id="UP000045545">
    <property type="component" value="Unassembled WGS sequence"/>
</dbReference>
<dbReference type="PROSITE" id="PS00061">
    <property type="entry name" value="ADH_SHORT"/>
    <property type="match status" value="1"/>
</dbReference>
<dbReference type="PANTHER" id="PTHR24321">
    <property type="entry name" value="DEHYDROGENASES, SHORT CHAIN"/>
    <property type="match status" value="1"/>
</dbReference>
<dbReference type="STRING" id="690567.8"/>
<keyword evidence="4" id="KW-1185">Reference proteome</keyword>
<dbReference type="EMBL" id="CGIH01000011">
    <property type="protein sequence ID" value="CFX22508.1"/>
    <property type="molecule type" value="Genomic_DNA"/>
</dbReference>
<dbReference type="PANTHER" id="PTHR24321:SF8">
    <property type="entry name" value="ESTRADIOL 17-BETA-DEHYDROGENASE 8-RELATED"/>
    <property type="match status" value="1"/>
</dbReference>
<keyword evidence="2" id="KW-0560">Oxidoreductase</keyword>
<reference evidence="3 4" key="1">
    <citation type="submission" date="2015-03" db="EMBL/GenBank/DDBJ databases">
        <authorList>
            <person name="Murphy D."/>
        </authorList>
    </citation>
    <scope>NUCLEOTIDE SEQUENCE [LARGE SCALE GENOMIC DNA]</scope>
    <source>
        <strain evidence="3 4">OL-4</strain>
    </source>
</reference>
<organism evidence="3 4">
    <name type="scientific">Syntrophomonas zehnderi OL-4</name>
    <dbReference type="NCBI Taxonomy" id="690567"/>
    <lineage>
        <taxon>Bacteria</taxon>
        <taxon>Bacillati</taxon>
        <taxon>Bacillota</taxon>
        <taxon>Clostridia</taxon>
        <taxon>Eubacteriales</taxon>
        <taxon>Syntrophomonadaceae</taxon>
        <taxon>Syntrophomonas</taxon>
    </lineage>
</organism>
<dbReference type="SUPFAM" id="SSF51735">
    <property type="entry name" value="NAD(P)-binding Rossmann-fold domains"/>
    <property type="match status" value="1"/>
</dbReference>